<comment type="caution">
    <text evidence="2">The sequence shown here is derived from an EMBL/GenBank/DDBJ whole genome shotgun (WGS) entry which is preliminary data.</text>
</comment>
<dbReference type="EMBL" id="JBJKFK010000289">
    <property type="protein sequence ID" value="KAL3318084.1"/>
    <property type="molecule type" value="Genomic_DNA"/>
</dbReference>
<feature type="transmembrane region" description="Helical" evidence="1">
    <location>
        <begin position="68"/>
        <end position="87"/>
    </location>
</feature>
<dbReference type="InterPro" id="IPR028823">
    <property type="entry name" value="NALCN"/>
</dbReference>
<gene>
    <name evidence="2" type="ORF">Ciccas_003256</name>
</gene>
<keyword evidence="1" id="KW-1133">Transmembrane helix</keyword>
<dbReference type="PANTHER" id="PTHR46141">
    <property type="entry name" value="SODIUM LEAK CHANNEL NON-SELECTIVE PROTEIN"/>
    <property type="match status" value="1"/>
</dbReference>
<evidence type="ECO:0000313" key="2">
    <source>
        <dbReference type="EMBL" id="KAL3318084.1"/>
    </source>
</evidence>
<proteinExistence type="predicted"/>
<evidence type="ECO:0000256" key="1">
    <source>
        <dbReference type="SAM" id="Phobius"/>
    </source>
</evidence>
<sequence>MFHLERKLSHVRDTQANIPGLEFTSEETNSASTAWVYTKWAKLVFRSAAMVSLVSVSANTPATLKDSAYLLYLTFGVDVLVGIILSVEMFAKIYIQGAWTSRASQVSQTEGHSLRNSCIKLTN</sequence>
<dbReference type="PANTHER" id="PTHR46141:SF1">
    <property type="entry name" value="SODIUM LEAK CHANNEL NALCN"/>
    <property type="match status" value="1"/>
</dbReference>
<keyword evidence="3" id="KW-1185">Reference proteome</keyword>
<keyword evidence="1" id="KW-0812">Transmembrane</keyword>
<name>A0ABD2QEX8_9PLAT</name>
<organism evidence="2 3">
    <name type="scientific">Cichlidogyrus casuarinus</name>
    <dbReference type="NCBI Taxonomy" id="1844966"/>
    <lineage>
        <taxon>Eukaryota</taxon>
        <taxon>Metazoa</taxon>
        <taxon>Spiralia</taxon>
        <taxon>Lophotrochozoa</taxon>
        <taxon>Platyhelminthes</taxon>
        <taxon>Monogenea</taxon>
        <taxon>Monopisthocotylea</taxon>
        <taxon>Dactylogyridea</taxon>
        <taxon>Ancyrocephalidae</taxon>
        <taxon>Cichlidogyrus</taxon>
    </lineage>
</organism>
<reference evidence="2 3" key="1">
    <citation type="submission" date="2024-11" db="EMBL/GenBank/DDBJ databases">
        <title>Adaptive evolution of stress response genes in parasites aligns with host niche diversity.</title>
        <authorList>
            <person name="Hahn C."/>
            <person name="Resl P."/>
        </authorList>
    </citation>
    <scope>NUCLEOTIDE SEQUENCE [LARGE SCALE GENOMIC DNA]</scope>
    <source>
        <strain evidence="2">EGGRZ-B1_66</strain>
        <tissue evidence="2">Body</tissue>
    </source>
</reference>
<protein>
    <submittedName>
        <fullName evidence="2">Uncharacterized protein</fullName>
    </submittedName>
</protein>
<keyword evidence="1" id="KW-0472">Membrane</keyword>
<evidence type="ECO:0000313" key="3">
    <source>
        <dbReference type="Proteomes" id="UP001626550"/>
    </source>
</evidence>
<dbReference type="Proteomes" id="UP001626550">
    <property type="component" value="Unassembled WGS sequence"/>
</dbReference>
<accession>A0ABD2QEX8</accession>
<dbReference type="AlphaFoldDB" id="A0ABD2QEX8"/>